<dbReference type="RefSeq" id="WP_130480164.1">
    <property type="nucleotide sequence ID" value="NZ_SGWV01000007.1"/>
</dbReference>
<dbReference type="Proteomes" id="UP000293433">
    <property type="component" value="Unassembled WGS sequence"/>
</dbReference>
<reference evidence="2 3" key="1">
    <citation type="submission" date="2019-02" db="EMBL/GenBank/DDBJ databases">
        <title>Genomic Encyclopedia of Type Strains, Phase IV (KMG-IV): sequencing the most valuable type-strain genomes for metagenomic binning, comparative biology and taxonomic classification.</title>
        <authorList>
            <person name="Goeker M."/>
        </authorList>
    </citation>
    <scope>NUCLEOTIDE SEQUENCE [LARGE SCALE GENOMIC DNA]</scope>
    <source>
        <strain evidence="2 3">DSM 10617</strain>
    </source>
</reference>
<protein>
    <submittedName>
        <fullName evidence="2">Uncharacterized protein</fullName>
    </submittedName>
</protein>
<keyword evidence="1" id="KW-0812">Transmembrane</keyword>
<evidence type="ECO:0000313" key="3">
    <source>
        <dbReference type="Proteomes" id="UP000293433"/>
    </source>
</evidence>
<comment type="caution">
    <text evidence="2">The sequence shown here is derived from an EMBL/GenBank/DDBJ whole genome shotgun (WGS) entry which is preliminary data.</text>
</comment>
<name>A0A4Q7LSU2_9BURK</name>
<feature type="transmembrane region" description="Helical" evidence="1">
    <location>
        <begin position="87"/>
        <end position="111"/>
    </location>
</feature>
<keyword evidence="1" id="KW-0472">Membrane</keyword>
<evidence type="ECO:0000313" key="2">
    <source>
        <dbReference type="EMBL" id="RZS57955.1"/>
    </source>
</evidence>
<organism evidence="2 3">
    <name type="scientific">Sphaerotilus mobilis</name>
    <dbReference type="NCBI Taxonomy" id="47994"/>
    <lineage>
        <taxon>Bacteria</taxon>
        <taxon>Pseudomonadati</taxon>
        <taxon>Pseudomonadota</taxon>
        <taxon>Betaproteobacteria</taxon>
        <taxon>Burkholderiales</taxon>
        <taxon>Sphaerotilaceae</taxon>
        <taxon>Sphaerotilus</taxon>
    </lineage>
</organism>
<evidence type="ECO:0000256" key="1">
    <source>
        <dbReference type="SAM" id="Phobius"/>
    </source>
</evidence>
<dbReference type="OrthoDB" id="7065589at2"/>
<proteinExistence type="predicted"/>
<keyword evidence="3" id="KW-1185">Reference proteome</keyword>
<accession>A0A4Q7LSU2</accession>
<sequence length="167" mass="18045">MNHALTLSQPQALLQLNLMQAETPTATFEAFVAEAARSDLPAELLTRLKPIWTACRRIGTEVIEVGKIVLVKVLDFLRAHPAIQWGLLLGAAVSLLVSAIPFLGAVLAPLVSFVGPFSGMALGASVDAGELPTDLLGGMYRLAQRFFELMLDVFVTLRERWSDEASA</sequence>
<keyword evidence="1" id="KW-1133">Transmembrane helix</keyword>
<dbReference type="AlphaFoldDB" id="A0A4Q7LSU2"/>
<dbReference type="EMBL" id="SGWV01000007">
    <property type="protein sequence ID" value="RZS57955.1"/>
    <property type="molecule type" value="Genomic_DNA"/>
</dbReference>
<gene>
    <name evidence="2" type="ORF">EV685_0229</name>
</gene>